<evidence type="ECO:0000259" key="2">
    <source>
        <dbReference type="PROSITE" id="PS50943"/>
    </source>
</evidence>
<dbReference type="InterPro" id="IPR010982">
    <property type="entry name" value="Lambda_DNA-bd_dom_sf"/>
</dbReference>
<comment type="caution">
    <text evidence="3">The sequence shown here is derived from an EMBL/GenBank/DDBJ whole genome shotgun (WGS) entry which is preliminary data.</text>
</comment>
<reference evidence="3 4" key="1">
    <citation type="submission" date="2018-05" db="EMBL/GenBank/DDBJ databases">
        <title>Genomic Encyclopedia of Type Strains, Phase IV (KMG-IV): sequencing the most valuable type-strain genomes for metagenomic binning, comparative biology and taxonomic classification.</title>
        <authorList>
            <person name="Goeker M."/>
        </authorList>
    </citation>
    <scope>NUCLEOTIDE SEQUENCE [LARGE SCALE GENOMIC DNA]</scope>
    <source>
        <strain evidence="3 4">DSM 18773</strain>
    </source>
</reference>
<dbReference type="InterPro" id="IPR050807">
    <property type="entry name" value="TransReg_Diox_bact_type"/>
</dbReference>
<name>A0A316D353_9BACL</name>
<dbReference type="InterPro" id="IPR001387">
    <property type="entry name" value="Cro/C1-type_HTH"/>
</dbReference>
<dbReference type="PROSITE" id="PS50943">
    <property type="entry name" value="HTH_CROC1"/>
    <property type="match status" value="1"/>
</dbReference>
<dbReference type="PANTHER" id="PTHR46797">
    <property type="entry name" value="HTH-TYPE TRANSCRIPTIONAL REGULATOR"/>
    <property type="match status" value="1"/>
</dbReference>
<evidence type="ECO:0000313" key="4">
    <source>
        <dbReference type="Proteomes" id="UP000245634"/>
    </source>
</evidence>
<accession>A0A316D353</accession>
<sequence length="155" mass="17631">MKMEQTSKLGKKLREMRLQKKWTLNELSQRAELSISHISSLERGTRNKPSMAVVRKLANALQVPIHHLDETYLGDQDLYSEADLILSRFAPDTQAFLIQEESIPYVLFAKQLYDARNNERGIIKALHEFLEAIHNAGQAKLESAGLEQKEPTTSA</sequence>
<dbReference type="SUPFAM" id="SSF47413">
    <property type="entry name" value="lambda repressor-like DNA-binding domains"/>
    <property type="match status" value="1"/>
</dbReference>
<dbReference type="Proteomes" id="UP000245634">
    <property type="component" value="Unassembled WGS sequence"/>
</dbReference>
<dbReference type="AlphaFoldDB" id="A0A316D353"/>
<dbReference type="GO" id="GO:0003700">
    <property type="term" value="F:DNA-binding transcription factor activity"/>
    <property type="evidence" value="ECO:0007669"/>
    <property type="project" value="TreeGrafter"/>
</dbReference>
<feature type="domain" description="HTH cro/C1-type" evidence="2">
    <location>
        <begin position="13"/>
        <end position="68"/>
    </location>
</feature>
<dbReference type="GO" id="GO:0005829">
    <property type="term" value="C:cytosol"/>
    <property type="evidence" value="ECO:0007669"/>
    <property type="project" value="TreeGrafter"/>
</dbReference>
<organism evidence="3 4">
    <name type="scientific">Tumebacillus permanentifrigoris</name>
    <dbReference type="NCBI Taxonomy" id="378543"/>
    <lineage>
        <taxon>Bacteria</taxon>
        <taxon>Bacillati</taxon>
        <taxon>Bacillota</taxon>
        <taxon>Bacilli</taxon>
        <taxon>Bacillales</taxon>
        <taxon>Alicyclobacillaceae</taxon>
        <taxon>Tumebacillus</taxon>
    </lineage>
</organism>
<dbReference type="SMART" id="SM00530">
    <property type="entry name" value="HTH_XRE"/>
    <property type="match status" value="1"/>
</dbReference>
<gene>
    <name evidence="3" type="ORF">C7459_12343</name>
</gene>
<dbReference type="GO" id="GO:0003677">
    <property type="term" value="F:DNA binding"/>
    <property type="evidence" value="ECO:0007669"/>
    <property type="project" value="UniProtKB-KW"/>
</dbReference>
<dbReference type="CDD" id="cd00093">
    <property type="entry name" value="HTH_XRE"/>
    <property type="match status" value="1"/>
</dbReference>
<evidence type="ECO:0000256" key="1">
    <source>
        <dbReference type="ARBA" id="ARBA00023125"/>
    </source>
</evidence>
<proteinExistence type="predicted"/>
<dbReference type="Pfam" id="PF01381">
    <property type="entry name" value="HTH_3"/>
    <property type="match status" value="1"/>
</dbReference>
<protein>
    <submittedName>
        <fullName evidence="3">Transcriptional regulator with XRE-family HTH domain</fullName>
    </submittedName>
</protein>
<dbReference type="Gene3D" id="1.10.260.40">
    <property type="entry name" value="lambda repressor-like DNA-binding domains"/>
    <property type="match status" value="1"/>
</dbReference>
<keyword evidence="1" id="KW-0238">DNA-binding</keyword>
<dbReference type="PANTHER" id="PTHR46797:SF1">
    <property type="entry name" value="METHYLPHOSPHONATE SYNTHASE"/>
    <property type="match status" value="1"/>
</dbReference>
<dbReference type="EMBL" id="QGGL01000023">
    <property type="protein sequence ID" value="PWK05418.1"/>
    <property type="molecule type" value="Genomic_DNA"/>
</dbReference>
<evidence type="ECO:0000313" key="3">
    <source>
        <dbReference type="EMBL" id="PWK05418.1"/>
    </source>
</evidence>
<dbReference type="OrthoDB" id="2375916at2"/>
<keyword evidence="4" id="KW-1185">Reference proteome</keyword>